<dbReference type="VEuPathDB" id="FungiDB:VP01_1030g3"/>
<evidence type="ECO:0000313" key="2">
    <source>
        <dbReference type="Proteomes" id="UP000037035"/>
    </source>
</evidence>
<reference evidence="1 2" key="1">
    <citation type="submission" date="2015-08" db="EMBL/GenBank/DDBJ databases">
        <title>Next Generation Sequencing and Analysis of the Genome of Puccinia sorghi L Schw, the Causal Agent of Maize Common Rust.</title>
        <authorList>
            <person name="Rochi L."/>
            <person name="Burguener G."/>
            <person name="Darino M."/>
            <person name="Turjanski A."/>
            <person name="Kreff E."/>
            <person name="Dieguez M.J."/>
            <person name="Sacco F."/>
        </authorList>
    </citation>
    <scope>NUCLEOTIDE SEQUENCE [LARGE SCALE GENOMIC DNA]</scope>
    <source>
        <strain evidence="1 2">RO10H11247</strain>
    </source>
</reference>
<dbReference type="Proteomes" id="UP000037035">
    <property type="component" value="Unassembled WGS sequence"/>
</dbReference>
<evidence type="ECO:0000313" key="1">
    <source>
        <dbReference type="EMBL" id="KNZ64419.1"/>
    </source>
</evidence>
<sequence length="292" mass="33726">MGYCTFRSTPVHRRKTMSPFKSTEQTIMTINFKFFSCKIIHKRLDFRTQDLLAARRLCFEIIQIRYGKASAPIKACFHNMTPGKEDAIKSTIQLVQRWEMDNMQILKAPCTSLTNNKGVLQHLMDCHQVKPGQYLFLKISWVQNSLPTSLDINFVWFPGNKGIRGNNAEDMLAKEATKRNMTPDRMLPAGVTKLVSMLLANFQLVSKKDCLAHISALPRAPFSLINQLLSGHSPLHQHLFKAERCLDPRCPFCQARETTIHLFNFCPKYKYKQKLWELIKQARKAKIRVEPN</sequence>
<gene>
    <name evidence="1" type="ORF">VP01_1030g3</name>
</gene>
<dbReference type="EMBL" id="LAVV01000344">
    <property type="protein sequence ID" value="KNZ64419.1"/>
    <property type="molecule type" value="Genomic_DNA"/>
</dbReference>
<comment type="caution">
    <text evidence="1">The sequence shown here is derived from an EMBL/GenBank/DDBJ whole genome shotgun (WGS) entry which is preliminary data.</text>
</comment>
<proteinExistence type="predicted"/>
<evidence type="ECO:0008006" key="3">
    <source>
        <dbReference type="Google" id="ProtNLM"/>
    </source>
</evidence>
<protein>
    <recommendedName>
        <fullName evidence="3">RNase H type-1 domain-containing protein</fullName>
    </recommendedName>
</protein>
<accession>A0A0L6VUU2</accession>
<keyword evidence="2" id="KW-1185">Reference proteome</keyword>
<dbReference type="AlphaFoldDB" id="A0A0L6VUU2"/>
<organism evidence="1 2">
    <name type="scientific">Puccinia sorghi</name>
    <dbReference type="NCBI Taxonomy" id="27349"/>
    <lineage>
        <taxon>Eukaryota</taxon>
        <taxon>Fungi</taxon>
        <taxon>Dikarya</taxon>
        <taxon>Basidiomycota</taxon>
        <taxon>Pucciniomycotina</taxon>
        <taxon>Pucciniomycetes</taxon>
        <taxon>Pucciniales</taxon>
        <taxon>Pucciniaceae</taxon>
        <taxon>Puccinia</taxon>
    </lineage>
</organism>
<name>A0A0L6VUU2_9BASI</name>
<dbReference type="OrthoDB" id="3265515at2759"/>